<accession>A0A8S1M1H1</accession>
<gene>
    <name evidence="1" type="ORF">PSON_ATCC_30995.1.T0280235</name>
</gene>
<sequence length="207" mass="25559">MQEPQMTNEQLFGLYDDFNKDNMQKIDPLRQTNKKRSVLNIRQIKFRKSFNLIKQCYRMNGCKNIEKIKNKKQIIKTHFQLWKKWVKYNQLGDKILRDVKIKDKIRQQYKFNHPSGYDLQTLMMIIFFKNLIPNHELNYQFYEKKRRKYLSKVQHNLIQPTEDPQNQIVKNYIHGQSKNFREQKKDIFQKKRHFQQPNYLEEKNTIN</sequence>
<evidence type="ECO:0000313" key="1">
    <source>
        <dbReference type="EMBL" id="CAD8071731.1"/>
    </source>
</evidence>
<dbReference type="AlphaFoldDB" id="A0A8S1M1H1"/>
<proteinExistence type="predicted"/>
<organism evidence="1 2">
    <name type="scientific">Paramecium sonneborni</name>
    <dbReference type="NCBI Taxonomy" id="65129"/>
    <lineage>
        <taxon>Eukaryota</taxon>
        <taxon>Sar</taxon>
        <taxon>Alveolata</taxon>
        <taxon>Ciliophora</taxon>
        <taxon>Intramacronucleata</taxon>
        <taxon>Oligohymenophorea</taxon>
        <taxon>Peniculida</taxon>
        <taxon>Parameciidae</taxon>
        <taxon>Paramecium</taxon>
    </lineage>
</organism>
<dbReference type="Proteomes" id="UP000692954">
    <property type="component" value="Unassembled WGS sequence"/>
</dbReference>
<comment type="caution">
    <text evidence="1">The sequence shown here is derived from an EMBL/GenBank/DDBJ whole genome shotgun (WGS) entry which is preliminary data.</text>
</comment>
<keyword evidence="2" id="KW-1185">Reference proteome</keyword>
<evidence type="ECO:0000313" key="2">
    <source>
        <dbReference type="Proteomes" id="UP000692954"/>
    </source>
</evidence>
<reference evidence="1" key="1">
    <citation type="submission" date="2021-01" db="EMBL/GenBank/DDBJ databases">
        <authorList>
            <consortium name="Genoscope - CEA"/>
            <person name="William W."/>
        </authorList>
    </citation>
    <scope>NUCLEOTIDE SEQUENCE</scope>
</reference>
<name>A0A8S1M1H1_9CILI</name>
<dbReference type="EMBL" id="CAJJDN010000028">
    <property type="protein sequence ID" value="CAD8071731.1"/>
    <property type="molecule type" value="Genomic_DNA"/>
</dbReference>
<protein>
    <submittedName>
        <fullName evidence="1">Uncharacterized protein</fullName>
    </submittedName>
</protein>